<evidence type="ECO:0000259" key="7">
    <source>
        <dbReference type="PROSITE" id="PS50950"/>
    </source>
</evidence>
<dbReference type="Proteomes" id="UP000478052">
    <property type="component" value="Unassembled WGS sequence"/>
</dbReference>
<dbReference type="EMBL" id="VUJU01007830">
    <property type="protein sequence ID" value="KAF0739861.1"/>
    <property type="molecule type" value="Genomic_DNA"/>
</dbReference>
<evidence type="ECO:0000256" key="6">
    <source>
        <dbReference type="SAM" id="Coils"/>
    </source>
</evidence>
<evidence type="ECO:0000256" key="1">
    <source>
        <dbReference type="ARBA" id="ARBA00022723"/>
    </source>
</evidence>
<dbReference type="AlphaFoldDB" id="A0A6G0XI92"/>
<accession>A0A6G0XI92</accession>
<dbReference type="PANTHER" id="PTHR47577:SF2">
    <property type="entry name" value="THAP DOMAIN CONTAINING 9"/>
    <property type="match status" value="1"/>
</dbReference>
<keyword evidence="3" id="KW-0862">Zinc</keyword>
<dbReference type="SMART" id="SM00692">
    <property type="entry name" value="DM3"/>
    <property type="match status" value="1"/>
</dbReference>
<organism evidence="8 9">
    <name type="scientific">Aphis craccivora</name>
    <name type="common">Cowpea aphid</name>
    <dbReference type="NCBI Taxonomy" id="307492"/>
    <lineage>
        <taxon>Eukaryota</taxon>
        <taxon>Metazoa</taxon>
        <taxon>Ecdysozoa</taxon>
        <taxon>Arthropoda</taxon>
        <taxon>Hexapoda</taxon>
        <taxon>Insecta</taxon>
        <taxon>Pterygota</taxon>
        <taxon>Neoptera</taxon>
        <taxon>Paraneoptera</taxon>
        <taxon>Hemiptera</taxon>
        <taxon>Sternorrhyncha</taxon>
        <taxon>Aphidomorpha</taxon>
        <taxon>Aphidoidea</taxon>
        <taxon>Aphididae</taxon>
        <taxon>Aphidini</taxon>
        <taxon>Aphis</taxon>
        <taxon>Aphis</taxon>
    </lineage>
</organism>
<keyword evidence="2 5" id="KW-0863">Zinc-finger</keyword>
<dbReference type="GO" id="GO:0008270">
    <property type="term" value="F:zinc ion binding"/>
    <property type="evidence" value="ECO:0007669"/>
    <property type="project" value="UniProtKB-KW"/>
</dbReference>
<evidence type="ECO:0000313" key="8">
    <source>
        <dbReference type="EMBL" id="KAF0739861.1"/>
    </source>
</evidence>
<dbReference type="Pfam" id="PF21787">
    <property type="entry name" value="TNP-like_RNaseH_N"/>
    <property type="match status" value="1"/>
</dbReference>
<name>A0A6G0XI92_APHCR</name>
<dbReference type="OrthoDB" id="6605096at2759"/>
<dbReference type="InterPro" id="IPR006612">
    <property type="entry name" value="THAP_Znf"/>
</dbReference>
<comment type="caution">
    <text evidence="8">The sequence shown here is derived from an EMBL/GenBank/DDBJ whole genome shotgun (WGS) entry which is preliminary data.</text>
</comment>
<dbReference type="PROSITE" id="PS50950">
    <property type="entry name" value="ZF_THAP"/>
    <property type="match status" value="1"/>
</dbReference>
<dbReference type="InterPro" id="IPR038441">
    <property type="entry name" value="THAP_Znf_sf"/>
</dbReference>
<evidence type="ECO:0000256" key="2">
    <source>
        <dbReference type="ARBA" id="ARBA00022771"/>
    </source>
</evidence>
<dbReference type="Pfam" id="PF21788">
    <property type="entry name" value="TNP-like_GBD"/>
    <property type="match status" value="1"/>
</dbReference>
<evidence type="ECO:0000256" key="3">
    <source>
        <dbReference type="ARBA" id="ARBA00022833"/>
    </source>
</evidence>
<evidence type="ECO:0000256" key="4">
    <source>
        <dbReference type="ARBA" id="ARBA00023125"/>
    </source>
</evidence>
<dbReference type="InterPro" id="IPR048366">
    <property type="entry name" value="TNP-like_GBD"/>
</dbReference>
<dbReference type="InterPro" id="IPR048367">
    <property type="entry name" value="TNP-like_RNaseH_C"/>
</dbReference>
<evidence type="ECO:0000256" key="5">
    <source>
        <dbReference type="PROSITE-ProRule" id="PRU00309"/>
    </source>
</evidence>
<dbReference type="SMART" id="SM00980">
    <property type="entry name" value="THAP"/>
    <property type="match status" value="1"/>
</dbReference>
<keyword evidence="1" id="KW-0479">Metal-binding</keyword>
<dbReference type="Pfam" id="PF05485">
    <property type="entry name" value="THAP"/>
    <property type="match status" value="1"/>
</dbReference>
<feature type="coiled-coil region" evidence="6">
    <location>
        <begin position="334"/>
        <end position="368"/>
    </location>
</feature>
<keyword evidence="6" id="KW-0175">Coiled coil</keyword>
<dbReference type="InterPro" id="IPR048365">
    <property type="entry name" value="TNP-like_RNaseH_N"/>
</dbReference>
<feature type="domain" description="THAP-type" evidence="7">
    <location>
        <begin position="1"/>
        <end position="97"/>
    </location>
</feature>
<reference evidence="8 9" key="1">
    <citation type="submission" date="2019-08" db="EMBL/GenBank/DDBJ databases">
        <title>Whole genome of Aphis craccivora.</title>
        <authorList>
            <person name="Voronova N.V."/>
            <person name="Shulinski R.S."/>
            <person name="Bandarenka Y.V."/>
            <person name="Zhorov D.G."/>
            <person name="Warner D."/>
        </authorList>
    </citation>
    <scope>NUCLEOTIDE SEQUENCE [LARGE SCALE GENOMIC DNA]</scope>
    <source>
        <strain evidence="8">180601</strain>
        <tissue evidence="8">Whole Body</tissue>
    </source>
</reference>
<keyword evidence="4 5" id="KW-0238">DNA-binding</keyword>
<gene>
    <name evidence="8" type="ORF">FWK35_00031121</name>
</gene>
<dbReference type="Pfam" id="PF21789">
    <property type="entry name" value="TNP-like_RNaseH_C"/>
    <property type="match status" value="1"/>
</dbReference>
<dbReference type="Gene3D" id="6.20.210.20">
    <property type="entry name" value="THAP domain"/>
    <property type="match status" value="1"/>
</dbReference>
<dbReference type="PANTHER" id="PTHR47577">
    <property type="entry name" value="THAP DOMAIN-CONTAINING PROTEIN 6"/>
    <property type="match status" value="1"/>
</dbReference>
<keyword evidence="9" id="KW-1185">Reference proteome</keyword>
<dbReference type="GO" id="GO:0003677">
    <property type="term" value="F:DNA binding"/>
    <property type="evidence" value="ECO:0007669"/>
    <property type="project" value="UniProtKB-UniRule"/>
</dbReference>
<protein>
    <submittedName>
        <fullName evidence="8">THAP-type domain-containing protein</fullName>
    </submittedName>
</protein>
<sequence>MPGHRCIAPGCTSGYDSCSQKYHFFTVPKDTIRLDQWTKAIPRKDFIIKPKQVVCELHFNESDIIRKKVMTDKNGKVLAEALYKIPKLKEGAIPTIFPNCPKYLTKHSNPRKAPLLRNSPKKRKTMTISTQNPFGEFISDLNNECFKNSESNKQNTVEPFSFKTMQENINSIILPTAWSRHDIPNKLIMFSYYITIENESEIPTPIIFKRVCLNINLKANCLVLNAEISINIFGIKAITSVTVLEELLNKFDSTNICKGYKVDSYLKTQNSYVDPIGNIRHISCQFIIEKKDICQYCTCALRSVNRKKLRTSKNIETTSRKINVLLSLSKQPQLKRLQIKYKLIRQKKIRAEALNKKLKNNISYLQDKMSAFSSLSLEDGLDKSVIPYNQRIAINEIVSASKVKNKKGRRYSENWSLLCMLFHIRSPCGYNFLLKNDILPIPCVRSIRRHLSCIDTKCGFDEKFLELFALHLAQKDQFKRHGILIFDEMSTRESVSVNSENLTYTGLIDFGDDGDKGKSFNDKANHGLVFMFVPLTDNYAQPVGVFASKGPTKGVVIAQLVLKAITLLEKAGAFIHGIVCDGAAPNRKFWIEMGISAKLNEVKNWFEHPNDPDRKIFIFSDTPHLFKNIRNRLYNKKKLQINQDEPLVEWNHFQIVYDQDILNNGELRVCPKISASHLTLNSSAKMRVRLAVQVLSNSMAKGLEFYRPYCSQLKDSSATEEFCLKMNMTFDALNRKLINEGISPNSEDYMVLQSTLKWLDDWEQRVVDKLIKTDHFLTSNTAEGLRITLTSSMQICCYLKEKYDINYVLTGKINQDSLERFFGTVRQAGGANDHPATPTFLQLYKMLSVYSVLKPPKTGNCIIENNEPSQSLISLDSIKNIYKNPEKKSVLETIRQKLDFAIEQDDWTIDDVVENSDHDSFLAPVVDCVIYYVTGYLCKQVLRYSKCAVCRSAIIRSNVSFEPVARLTNMKSRGFLLHPNKYFFNFICKIEDLFCKYCMMADVCELILADLLENNTLYFPCFEHSEQVISFSIRYYINMRMRQFSYKHNSEVKKDNMTKKKAAKFTKT</sequence>
<evidence type="ECO:0000313" key="9">
    <source>
        <dbReference type="Proteomes" id="UP000478052"/>
    </source>
</evidence>
<dbReference type="SUPFAM" id="SSF57716">
    <property type="entry name" value="Glucocorticoid receptor-like (DNA-binding domain)"/>
    <property type="match status" value="1"/>
</dbReference>
<proteinExistence type="predicted"/>